<dbReference type="InterPro" id="IPR050765">
    <property type="entry name" value="Riboflavin_Biosynth_HTPR"/>
</dbReference>
<keyword evidence="3" id="KW-1185">Reference proteome</keyword>
<organism evidence="2 3">
    <name type="scientific">Rhizobium wuzhouense</name>
    <dbReference type="NCBI Taxonomy" id="1986026"/>
    <lineage>
        <taxon>Bacteria</taxon>
        <taxon>Pseudomonadati</taxon>
        <taxon>Pseudomonadota</taxon>
        <taxon>Alphaproteobacteria</taxon>
        <taxon>Hyphomicrobiales</taxon>
        <taxon>Rhizobiaceae</taxon>
        <taxon>Rhizobium/Agrobacterium group</taxon>
        <taxon>Rhizobium</taxon>
    </lineage>
</organism>
<gene>
    <name evidence="2" type="ORF">DMY87_04565</name>
</gene>
<proteinExistence type="predicted"/>
<dbReference type="SUPFAM" id="SSF53597">
    <property type="entry name" value="Dihydrofolate reductase-like"/>
    <property type="match status" value="1"/>
</dbReference>
<dbReference type="PANTHER" id="PTHR38011:SF11">
    <property type="entry name" value="2,5-DIAMINO-6-RIBOSYLAMINO-4(3H)-PYRIMIDINONE 5'-PHOSPHATE REDUCTASE"/>
    <property type="match status" value="1"/>
</dbReference>
<evidence type="ECO:0000259" key="1">
    <source>
        <dbReference type="Pfam" id="PF01872"/>
    </source>
</evidence>
<dbReference type="EMBL" id="QJRY01000001">
    <property type="protein sequence ID" value="PYB77627.1"/>
    <property type="molecule type" value="Genomic_DNA"/>
</dbReference>
<dbReference type="Gene3D" id="3.40.430.10">
    <property type="entry name" value="Dihydrofolate Reductase, subunit A"/>
    <property type="match status" value="1"/>
</dbReference>
<feature type="domain" description="Bacterial bifunctional deaminase-reductase C-terminal" evidence="1">
    <location>
        <begin position="9"/>
        <end position="168"/>
    </location>
</feature>
<evidence type="ECO:0000313" key="3">
    <source>
        <dbReference type="Proteomes" id="UP000247536"/>
    </source>
</evidence>
<reference evidence="2 3" key="1">
    <citation type="submission" date="2018-06" db="EMBL/GenBank/DDBJ databases">
        <title>Rhizobium wuzhouense sp. nov., isolated from roots of Oryza officinalis.</title>
        <authorList>
            <person name="Yuan T."/>
        </authorList>
    </citation>
    <scope>NUCLEOTIDE SEQUENCE [LARGE SCALE GENOMIC DNA]</scope>
    <source>
        <strain evidence="2 3">W44</strain>
    </source>
</reference>
<accession>A0ABX5NWR7</accession>
<protein>
    <submittedName>
        <fullName evidence="2">Riboflavin biosynthesis protein RibD</fullName>
    </submittedName>
</protein>
<name>A0ABX5NWR7_9HYPH</name>
<dbReference type="Proteomes" id="UP000247536">
    <property type="component" value="Unassembled WGS sequence"/>
</dbReference>
<evidence type="ECO:0000313" key="2">
    <source>
        <dbReference type="EMBL" id="PYB77627.1"/>
    </source>
</evidence>
<dbReference type="RefSeq" id="WP_110790056.1">
    <property type="nucleotide sequence ID" value="NZ_QJRY01000001.1"/>
</dbReference>
<dbReference type="InterPro" id="IPR002734">
    <property type="entry name" value="RibDG_C"/>
</dbReference>
<dbReference type="InterPro" id="IPR024072">
    <property type="entry name" value="DHFR-like_dom_sf"/>
</dbReference>
<dbReference type="PANTHER" id="PTHR38011">
    <property type="entry name" value="DIHYDROFOLATE REDUCTASE FAMILY PROTEIN (AFU_ORTHOLOGUE AFUA_8G06820)"/>
    <property type="match status" value="1"/>
</dbReference>
<sequence>MRKLVGWNLMSLDGYFEGDTPWDLAFHLLAWGADLRNYALSLGEETDFIVFGRKTYEGMAAHWPDATDELEIKAYMNAKPKGVATRTLSDASWNNTRIIKDAVTDLRQMKAEPGKTIFVFGSAALQHDLLEAGLVDELRVCVVPVLLGKGTPLFKPGQERRLALIAANPVDTGAVILRYSVGAG</sequence>
<dbReference type="Pfam" id="PF01872">
    <property type="entry name" value="RibD_C"/>
    <property type="match status" value="1"/>
</dbReference>
<comment type="caution">
    <text evidence="2">The sequence shown here is derived from an EMBL/GenBank/DDBJ whole genome shotgun (WGS) entry which is preliminary data.</text>
</comment>